<feature type="region of interest" description="Disordered" evidence="1">
    <location>
        <begin position="330"/>
        <end position="362"/>
    </location>
</feature>
<dbReference type="FunCoup" id="B3MQU4">
    <property type="interactions" value="34"/>
</dbReference>
<evidence type="ECO:0000313" key="3">
    <source>
        <dbReference type="Proteomes" id="UP000007801"/>
    </source>
</evidence>
<reference evidence="2 3" key="1">
    <citation type="journal article" date="2007" name="Nature">
        <title>Evolution of genes and genomes on the Drosophila phylogeny.</title>
        <authorList>
            <consortium name="Drosophila 12 Genomes Consortium"/>
            <person name="Clark A.G."/>
            <person name="Eisen M.B."/>
            <person name="Smith D.R."/>
            <person name="Bergman C.M."/>
            <person name="Oliver B."/>
            <person name="Markow T.A."/>
            <person name="Kaufman T.C."/>
            <person name="Kellis M."/>
            <person name="Gelbart W."/>
            <person name="Iyer V.N."/>
            <person name="Pollard D.A."/>
            <person name="Sackton T.B."/>
            <person name="Larracuente A.M."/>
            <person name="Singh N.D."/>
            <person name="Abad J.P."/>
            <person name="Abt D.N."/>
            <person name="Adryan B."/>
            <person name="Aguade M."/>
            <person name="Akashi H."/>
            <person name="Anderson W.W."/>
            <person name="Aquadro C.F."/>
            <person name="Ardell D.H."/>
            <person name="Arguello R."/>
            <person name="Artieri C.G."/>
            <person name="Barbash D.A."/>
            <person name="Barker D."/>
            <person name="Barsanti P."/>
            <person name="Batterham P."/>
            <person name="Batzoglou S."/>
            <person name="Begun D."/>
            <person name="Bhutkar A."/>
            <person name="Blanco E."/>
            <person name="Bosak S.A."/>
            <person name="Bradley R.K."/>
            <person name="Brand A.D."/>
            <person name="Brent M.R."/>
            <person name="Brooks A.N."/>
            <person name="Brown R.H."/>
            <person name="Butlin R.K."/>
            <person name="Caggese C."/>
            <person name="Calvi B.R."/>
            <person name="Bernardo de Carvalho A."/>
            <person name="Caspi A."/>
            <person name="Castrezana S."/>
            <person name="Celniker S.E."/>
            <person name="Chang J.L."/>
            <person name="Chapple C."/>
            <person name="Chatterji S."/>
            <person name="Chinwalla A."/>
            <person name="Civetta A."/>
            <person name="Clifton S.W."/>
            <person name="Comeron J.M."/>
            <person name="Costello J.C."/>
            <person name="Coyne J.A."/>
            <person name="Daub J."/>
            <person name="David R.G."/>
            <person name="Delcher A.L."/>
            <person name="Delehaunty K."/>
            <person name="Do C.B."/>
            <person name="Ebling H."/>
            <person name="Edwards K."/>
            <person name="Eickbush T."/>
            <person name="Evans J.D."/>
            <person name="Filipski A."/>
            <person name="Findeiss S."/>
            <person name="Freyhult E."/>
            <person name="Fulton L."/>
            <person name="Fulton R."/>
            <person name="Garcia A.C."/>
            <person name="Gardiner A."/>
            <person name="Garfield D.A."/>
            <person name="Garvin B.E."/>
            <person name="Gibson G."/>
            <person name="Gilbert D."/>
            <person name="Gnerre S."/>
            <person name="Godfrey J."/>
            <person name="Good R."/>
            <person name="Gotea V."/>
            <person name="Gravely B."/>
            <person name="Greenberg A.J."/>
            <person name="Griffiths-Jones S."/>
            <person name="Gross S."/>
            <person name="Guigo R."/>
            <person name="Gustafson E.A."/>
            <person name="Haerty W."/>
            <person name="Hahn M.W."/>
            <person name="Halligan D.L."/>
            <person name="Halpern A.L."/>
            <person name="Halter G.M."/>
            <person name="Han M.V."/>
            <person name="Heger A."/>
            <person name="Hillier L."/>
            <person name="Hinrichs A.S."/>
            <person name="Holmes I."/>
            <person name="Hoskins R.A."/>
            <person name="Hubisz M.J."/>
            <person name="Hultmark D."/>
            <person name="Huntley M.A."/>
            <person name="Jaffe D.B."/>
            <person name="Jagadeeshan S."/>
            <person name="Jeck W.R."/>
            <person name="Johnson J."/>
            <person name="Jones C.D."/>
            <person name="Jordan W.C."/>
            <person name="Karpen G.H."/>
            <person name="Kataoka E."/>
            <person name="Keightley P.D."/>
            <person name="Kheradpour P."/>
            <person name="Kirkness E.F."/>
            <person name="Koerich L.B."/>
            <person name="Kristiansen K."/>
            <person name="Kudrna D."/>
            <person name="Kulathinal R.J."/>
            <person name="Kumar S."/>
            <person name="Kwok R."/>
            <person name="Lander E."/>
            <person name="Langley C.H."/>
            <person name="Lapoint R."/>
            <person name="Lazzaro B.P."/>
            <person name="Lee S.J."/>
            <person name="Levesque L."/>
            <person name="Li R."/>
            <person name="Lin C.F."/>
            <person name="Lin M.F."/>
            <person name="Lindblad-Toh K."/>
            <person name="Llopart A."/>
            <person name="Long M."/>
            <person name="Low L."/>
            <person name="Lozovsky E."/>
            <person name="Lu J."/>
            <person name="Luo M."/>
            <person name="Machado C.A."/>
            <person name="Makalowski W."/>
            <person name="Marzo M."/>
            <person name="Matsuda M."/>
            <person name="Matzkin L."/>
            <person name="McAllister B."/>
            <person name="McBride C.S."/>
            <person name="McKernan B."/>
            <person name="McKernan K."/>
            <person name="Mendez-Lago M."/>
            <person name="Minx P."/>
            <person name="Mollenhauer M.U."/>
            <person name="Montooth K."/>
            <person name="Mount S.M."/>
            <person name="Mu X."/>
            <person name="Myers E."/>
            <person name="Negre B."/>
            <person name="Newfeld S."/>
            <person name="Nielsen R."/>
            <person name="Noor M.A."/>
            <person name="O'Grady P."/>
            <person name="Pachter L."/>
            <person name="Papaceit M."/>
            <person name="Parisi M.J."/>
            <person name="Parisi M."/>
            <person name="Parts L."/>
            <person name="Pedersen J.S."/>
            <person name="Pesole G."/>
            <person name="Phillippy A.M."/>
            <person name="Ponting C.P."/>
            <person name="Pop M."/>
            <person name="Porcelli D."/>
            <person name="Powell J.R."/>
            <person name="Prohaska S."/>
            <person name="Pruitt K."/>
            <person name="Puig M."/>
            <person name="Quesneville H."/>
            <person name="Ram K.R."/>
            <person name="Rand D."/>
            <person name="Rasmussen M.D."/>
            <person name="Reed L.K."/>
            <person name="Reenan R."/>
            <person name="Reily A."/>
            <person name="Remington K.A."/>
            <person name="Rieger T.T."/>
            <person name="Ritchie M.G."/>
            <person name="Robin C."/>
            <person name="Rogers Y.H."/>
            <person name="Rohde C."/>
            <person name="Rozas J."/>
            <person name="Rubenfield M.J."/>
            <person name="Ruiz A."/>
            <person name="Russo S."/>
            <person name="Salzberg S.L."/>
            <person name="Sanchez-Gracia A."/>
            <person name="Saranga D.J."/>
            <person name="Sato H."/>
            <person name="Schaeffer S.W."/>
            <person name="Schatz M.C."/>
            <person name="Schlenke T."/>
            <person name="Schwartz R."/>
            <person name="Segarra C."/>
            <person name="Singh R.S."/>
            <person name="Sirot L."/>
            <person name="Sirota M."/>
            <person name="Sisneros N.B."/>
            <person name="Smith C.D."/>
            <person name="Smith T.F."/>
            <person name="Spieth J."/>
            <person name="Stage D.E."/>
            <person name="Stark A."/>
            <person name="Stephan W."/>
            <person name="Strausberg R.L."/>
            <person name="Strempel S."/>
            <person name="Sturgill D."/>
            <person name="Sutton G."/>
            <person name="Sutton G.G."/>
            <person name="Tao W."/>
            <person name="Teichmann S."/>
            <person name="Tobari Y.N."/>
            <person name="Tomimura Y."/>
            <person name="Tsolas J.M."/>
            <person name="Valente V.L."/>
            <person name="Venter E."/>
            <person name="Venter J.C."/>
            <person name="Vicario S."/>
            <person name="Vieira F.G."/>
            <person name="Vilella A.J."/>
            <person name="Villasante A."/>
            <person name="Walenz B."/>
            <person name="Wang J."/>
            <person name="Wasserman M."/>
            <person name="Watts T."/>
            <person name="Wilson D."/>
            <person name="Wilson R.K."/>
            <person name="Wing R.A."/>
            <person name="Wolfner M.F."/>
            <person name="Wong A."/>
            <person name="Wong G.K."/>
            <person name="Wu C.I."/>
            <person name="Wu G."/>
            <person name="Yamamoto D."/>
            <person name="Yang H.P."/>
            <person name="Yang S.P."/>
            <person name="Yorke J.A."/>
            <person name="Yoshida K."/>
            <person name="Zdobnov E."/>
            <person name="Zhang P."/>
            <person name="Zhang Y."/>
            <person name="Zimin A.V."/>
            <person name="Baldwin J."/>
            <person name="Abdouelleil A."/>
            <person name="Abdulkadir J."/>
            <person name="Abebe A."/>
            <person name="Abera B."/>
            <person name="Abreu J."/>
            <person name="Acer S.C."/>
            <person name="Aftuck L."/>
            <person name="Alexander A."/>
            <person name="An P."/>
            <person name="Anderson E."/>
            <person name="Anderson S."/>
            <person name="Arachi H."/>
            <person name="Azer M."/>
            <person name="Bachantsang P."/>
            <person name="Barry A."/>
            <person name="Bayul T."/>
            <person name="Berlin A."/>
            <person name="Bessette D."/>
            <person name="Bloom T."/>
            <person name="Blye J."/>
            <person name="Boguslavskiy L."/>
            <person name="Bonnet C."/>
            <person name="Boukhgalter B."/>
            <person name="Bourzgui I."/>
            <person name="Brown A."/>
            <person name="Cahill P."/>
            <person name="Channer S."/>
            <person name="Cheshatsang Y."/>
            <person name="Chuda L."/>
            <person name="Citroen M."/>
            <person name="Collymore A."/>
            <person name="Cooke P."/>
            <person name="Costello M."/>
            <person name="D'Aco K."/>
            <person name="Daza R."/>
            <person name="De Haan G."/>
            <person name="DeGray S."/>
            <person name="DeMaso C."/>
            <person name="Dhargay N."/>
            <person name="Dooley K."/>
            <person name="Dooley E."/>
            <person name="Doricent M."/>
            <person name="Dorje P."/>
            <person name="Dorjee K."/>
            <person name="Dupes A."/>
            <person name="Elong R."/>
            <person name="Falk J."/>
            <person name="Farina A."/>
            <person name="Faro S."/>
            <person name="Ferguson D."/>
            <person name="Fisher S."/>
            <person name="Foley C.D."/>
            <person name="Franke A."/>
            <person name="Friedrich D."/>
            <person name="Gadbois L."/>
            <person name="Gearin G."/>
            <person name="Gearin C.R."/>
            <person name="Giannoukos G."/>
            <person name="Goode T."/>
            <person name="Graham J."/>
            <person name="Grandbois E."/>
            <person name="Grewal S."/>
            <person name="Gyaltsen K."/>
            <person name="Hafez N."/>
            <person name="Hagos B."/>
            <person name="Hall J."/>
            <person name="Henson C."/>
            <person name="Hollinger A."/>
            <person name="Honan T."/>
            <person name="Huard M.D."/>
            <person name="Hughes L."/>
            <person name="Hurhula B."/>
            <person name="Husby M.E."/>
            <person name="Kamat A."/>
            <person name="Kanga B."/>
            <person name="Kashin S."/>
            <person name="Khazanovich D."/>
            <person name="Kisner P."/>
            <person name="Lance K."/>
            <person name="Lara M."/>
            <person name="Lee W."/>
            <person name="Lennon N."/>
            <person name="Letendre F."/>
            <person name="LeVine R."/>
            <person name="Lipovsky A."/>
            <person name="Liu X."/>
            <person name="Liu J."/>
            <person name="Liu S."/>
            <person name="Lokyitsang T."/>
            <person name="Lokyitsang Y."/>
            <person name="Lubonja R."/>
            <person name="Lui A."/>
            <person name="MacDonald P."/>
            <person name="Magnisalis V."/>
            <person name="Maru K."/>
            <person name="Matthews C."/>
            <person name="McCusker W."/>
            <person name="McDonough S."/>
            <person name="Mehta T."/>
            <person name="Meldrim J."/>
            <person name="Meneus L."/>
            <person name="Mihai O."/>
            <person name="Mihalev A."/>
            <person name="Mihova T."/>
            <person name="Mittelman R."/>
            <person name="Mlenga V."/>
            <person name="Montmayeur A."/>
            <person name="Mulrain L."/>
            <person name="Navidi A."/>
            <person name="Naylor J."/>
            <person name="Negash T."/>
            <person name="Nguyen T."/>
            <person name="Nguyen N."/>
            <person name="Nicol R."/>
            <person name="Norbu C."/>
            <person name="Norbu N."/>
            <person name="Novod N."/>
            <person name="O'Neill B."/>
            <person name="Osman S."/>
            <person name="Markiewicz E."/>
            <person name="Oyono O.L."/>
            <person name="Patti C."/>
            <person name="Phunkhang P."/>
            <person name="Pierre F."/>
            <person name="Priest M."/>
            <person name="Raghuraman S."/>
            <person name="Rege F."/>
            <person name="Reyes R."/>
            <person name="Rise C."/>
            <person name="Rogov P."/>
            <person name="Ross K."/>
            <person name="Ryan E."/>
            <person name="Settipalli S."/>
            <person name="Shea T."/>
            <person name="Sherpa N."/>
            <person name="Shi L."/>
            <person name="Shih D."/>
            <person name="Sparrow T."/>
            <person name="Spaulding J."/>
            <person name="Stalker J."/>
            <person name="Stange-Thomann N."/>
            <person name="Stavropoulos S."/>
            <person name="Stone C."/>
            <person name="Strader C."/>
            <person name="Tesfaye S."/>
            <person name="Thomson T."/>
            <person name="Thoulutsang Y."/>
            <person name="Thoulutsang D."/>
            <person name="Topham K."/>
            <person name="Topping I."/>
            <person name="Tsamla T."/>
            <person name="Vassiliev H."/>
            <person name="Vo A."/>
            <person name="Wangchuk T."/>
            <person name="Wangdi T."/>
            <person name="Weiand M."/>
            <person name="Wilkinson J."/>
            <person name="Wilson A."/>
            <person name="Yadav S."/>
            <person name="Young G."/>
            <person name="Yu Q."/>
            <person name="Zembek L."/>
            <person name="Zhong D."/>
            <person name="Zimmer A."/>
            <person name="Zwirko Z."/>
            <person name="Jaffe D.B."/>
            <person name="Alvarez P."/>
            <person name="Brockman W."/>
            <person name="Butler J."/>
            <person name="Chin C."/>
            <person name="Gnerre S."/>
            <person name="Grabherr M."/>
            <person name="Kleber M."/>
            <person name="Mauceli E."/>
            <person name="MacCallum I."/>
        </authorList>
    </citation>
    <scope>NUCLEOTIDE SEQUENCE [LARGE SCALE GENOMIC DNA]</scope>
    <source>
        <strain evidence="3">Tucson 14024-0371.13</strain>
    </source>
</reference>
<feature type="compositionally biased region" description="Gly residues" evidence="1">
    <location>
        <begin position="525"/>
        <end position="534"/>
    </location>
</feature>
<dbReference type="InParanoid" id="B3MQU4"/>
<keyword evidence="3" id="KW-1185">Reference proteome</keyword>
<dbReference type="PANTHER" id="PTHR46007">
    <property type="entry name" value="MEDIATOR OF RNA POLYMERASE II TRANSCRIPTION SUBUNIT 12"/>
    <property type="match status" value="1"/>
</dbReference>
<feature type="region of interest" description="Disordered" evidence="1">
    <location>
        <begin position="479"/>
        <end position="536"/>
    </location>
</feature>
<evidence type="ECO:0000313" key="2">
    <source>
        <dbReference type="EMBL" id="EDV34149.1"/>
    </source>
</evidence>
<feature type="compositionally biased region" description="Low complexity" evidence="1">
    <location>
        <begin position="201"/>
        <end position="212"/>
    </location>
</feature>
<dbReference type="AlphaFoldDB" id="B3MQU4"/>
<proteinExistence type="predicted"/>
<dbReference type="HOGENOM" id="CLU_036021_0_0_1"/>
<organism evidence="2 3">
    <name type="scientific">Drosophila ananassae</name>
    <name type="common">Fruit fly</name>
    <dbReference type="NCBI Taxonomy" id="7217"/>
    <lineage>
        <taxon>Eukaryota</taxon>
        <taxon>Metazoa</taxon>
        <taxon>Ecdysozoa</taxon>
        <taxon>Arthropoda</taxon>
        <taxon>Hexapoda</taxon>
        <taxon>Insecta</taxon>
        <taxon>Pterygota</taxon>
        <taxon>Neoptera</taxon>
        <taxon>Endopterygota</taxon>
        <taxon>Diptera</taxon>
        <taxon>Brachycera</taxon>
        <taxon>Muscomorpha</taxon>
        <taxon>Ephydroidea</taxon>
        <taxon>Drosophilidae</taxon>
        <taxon>Drosophila</taxon>
        <taxon>Sophophora</taxon>
    </lineage>
</organism>
<feature type="region of interest" description="Disordered" evidence="1">
    <location>
        <begin position="549"/>
        <end position="569"/>
    </location>
</feature>
<feature type="compositionally biased region" description="Low complexity" evidence="1">
    <location>
        <begin position="35"/>
        <end position="91"/>
    </location>
</feature>
<dbReference type="OMA" id="RGKSNIH"/>
<name>B3MQU4_DROAN</name>
<gene>
    <name evidence="2" type="primary">Dana\GF21120</name>
    <name evidence="2" type="synonym">dana_GLEANR_4343</name>
    <name evidence="2" type="ORF">GF21120</name>
</gene>
<evidence type="ECO:0000256" key="1">
    <source>
        <dbReference type="SAM" id="MobiDB-lite"/>
    </source>
</evidence>
<sequence length="569" mass="59617">MQMPQRRHKDQKDLGCGPGNVFRIAGAAGYRMKDSSSLSSGGSSSTAVASSAPSGNATPSAPSTPVTATAAVAPPDPSTAPQTQQQQQQQQRGKSNIHEMRNQDYVSRLMAATPPYLYSAPVGPNNFFFSDMLRSLVQARNNETARVLQLQQQQQQQAQQQQQQAQQQAALVRRPRKRSWSHRPYYEQLRERRDAEEKQQQHQQQQQQQLQQMAPEKPLELTNKAIAPYGYPKMETKATATAPPAPPAPAPAPPTSTAANGGKNASLGGAVDSVLQDNTPPAASLPPQDLVLPPPPPVWYPPLYAPYGIDPLHFFIDLRVSGHIYDRKKENVSPLSSSNGGASIAEESAPSAGPGAGASSGQFASSLLSKQRHGSAFTVPIPKAAQSDAINLCANAQAGAGGVAGSLGSKFEHYAKYYDLGEAKENHPGAGGSSTAANLSAAAAAAAAAANLSKSGASYMLQHLPRLYSQFAAHQAQAQSGQDADAKSESASVSASLSAPDLCDEDSMGGRGSSDTGAGLEGNSSQGGTGGGQGNCDIDVEIIDSIKYRTDGESSRCSSNDEASITQID</sequence>
<dbReference type="eggNOG" id="ENOG502S2Q6">
    <property type="taxonomic scope" value="Eukaryota"/>
</dbReference>
<dbReference type="GO" id="GO:0016592">
    <property type="term" value="C:mediator complex"/>
    <property type="evidence" value="ECO:0007669"/>
    <property type="project" value="TreeGrafter"/>
</dbReference>
<dbReference type="GO" id="GO:0045944">
    <property type="term" value="P:positive regulation of transcription by RNA polymerase II"/>
    <property type="evidence" value="ECO:0007669"/>
    <property type="project" value="TreeGrafter"/>
</dbReference>
<protein>
    <submittedName>
        <fullName evidence="2">Uncharacterized protein</fullName>
    </submittedName>
</protein>
<accession>B3MQU4</accession>
<dbReference type="STRING" id="7217.B3MQU4"/>
<feature type="compositionally biased region" description="Low complexity" evidence="1">
    <location>
        <begin position="479"/>
        <end position="499"/>
    </location>
</feature>
<feature type="compositionally biased region" description="Pro residues" evidence="1">
    <location>
        <begin position="243"/>
        <end position="254"/>
    </location>
</feature>
<dbReference type="InterPro" id="IPR051647">
    <property type="entry name" value="Mediator_comp_sub12"/>
</dbReference>
<feature type="compositionally biased region" description="Polar residues" evidence="1">
    <location>
        <begin position="555"/>
        <end position="569"/>
    </location>
</feature>
<feature type="region of interest" description="Disordered" evidence="1">
    <location>
        <begin position="191"/>
        <end position="214"/>
    </location>
</feature>
<dbReference type="GO" id="GO:0003713">
    <property type="term" value="F:transcription coactivator activity"/>
    <property type="evidence" value="ECO:0007669"/>
    <property type="project" value="TreeGrafter"/>
</dbReference>
<dbReference type="OrthoDB" id="7669009at2759"/>
<feature type="compositionally biased region" description="Basic and acidic residues" evidence="1">
    <location>
        <begin position="191"/>
        <end position="200"/>
    </location>
</feature>
<feature type="region of interest" description="Disordered" evidence="1">
    <location>
        <begin position="237"/>
        <end position="289"/>
    </location>
</feature>
<feature type="region of interest" description="Disordered" evidence="1">
    <location>
        <begin position="1"/>
        <end position="97"/>
    </location>
</feature>
<dbReference type="PANTHER" id="PTHR46007:SF8">
    <property type="entry name" value="C2H2-TYPE DOMAIN-CONTAINING PROTEIN"/>
    <property type="match status" value="1"/>
</dbReference>
<dbReference type="EMBL" id="CH902622">
    <property type="protein sequence ID" value="EDV34149.1"/>
    <property type="molecule type" value="Genomic_DNA"/>
</dbReference>
<dbReference type="Proteomes" id="UP000007801">
    <property type="component" value="Unassembled WGS sequence"/>
</dbReference>
<dbReference type="PhylomeDB" id="B3MQU4"/>
<feature type="compositionally biased region" description="Low complexity" evidence="1">
    <location>
        <begin position="345"/>
        <end position="362"/>
    </location>
</feature>